<evidence type="ECO:0000256" key="1">
    <source>
        <dbReference type="SAM" id="SignalP"/>
    </source>
</evidence>
<feature type="chain" id="PRO_5047511413" description="Lipoprotein" evidence="1">
    <location>
        <begin position="25"/>
        <end position="174"/>
    </location>
</feature>
<organism evidence="2 3">
    <name type="scientific">Aliisedimentitalea scapharcae</name>
    <dbReference type="NCBI Taxonomy" id="1524259"/>
    <lineage>
        <taxon>Bacteria</taxon>
        <taxon>Pseudomonadati</taxon>
        <taxon>Pseudomonadota</taxon>
        <taxon>Alphaproteobacteria</taxon>
        <taxon>Rhodobacterales</taxon>
        <taxon>Roseobacteraceae</taxon>
        <taxon>Aliisedimentitalea</taxon>
    </lineage>
</organism>
<reference evidence="2 3" key="1">
    <citation type="submission" date="2023-04" db="EMBL/GenBank/DDBJ databases">
        <title>Complete genome sequence of Alisedimentitalea scapharcae.</title>
        <authorList>
            <person name="Rong J.-C."/>
            <person name="Yi M.-L."/>
            <person name="Zhao Q."/>
        </authorList>
    </citation>
    <scope>NUCLEOTIDE SEQUENCE [LARGE SCALE GENOMIC DNA]</scope>
    <source>
        <strain evidence="2 3">KCTC 42119</strain>
    </source>
</reference>
<accession>A0ABZ2XQC6</accession>
<proteinExistence type="predicted"/>
<dbReference type="Proteomes" id="UP001623232">
    <property type="component" value="Chromosome"/>
</dbReference>
<sequence>MFAAQPYRLTALRGLAALALGGLAGCAMDREADVRAQLDTWVELGATSYFQSTMECTAGVFATGSQYLSAPVQTVRSVRQGLLLMGHDIAVAFDVSGQTPTLVSEAVMTADLPKGLGVLSSGVAAKGCMDDTLTRSYLAALHSDQAMLIFDPASNVMAVLDRAGERIFYARGNI</sequence>
<evidence type="ECO:0000313" key="3">
    <source>
        <dbReference type="Proteomes" id="UP001623232"/>
    </source>
</evidence>
<gene>
    <name evidence="2" type="ORF">QEZ52_15985</name>
</gene>
<feature type="signal peptide" evidence="1">
    <location>
        <begin position="1"/>
        <end position="24"/>
    </location>
</feature>
<evidence type="ECO:0008006" key="4">
    <source>
        <dbReference type="Google" id="ProtNLM"/>
    </source>
</evidence>
<keyword evidence="3" id="KW-1185">Reference proteome</keyword>
<dbReference type="EMBL" id="CP123584">
    <property type="protein sequence ID" value="WZK88092.1"/>
    <property type="molecule type" value="Genomic_DNA"/>
</dbReference>
<name>A0ABZ2XQC6_9RHOB</name>
<evidence type="ECO:0000313" key="2">
    <source>
        <dbReference type="EMBL" id="WZK88092.1"/>
    </source>
</evidence>
<dbReference type="RefSeq" id="WP_406645458.1">
    <property type="nucleotide sequence ID" value="NZ_CP123584.1"/>
</dbReference>
<keyword evidence="1" id="KW-0732">Signal</keyword>
<protein>
    <recommendedName>
        <fullName evidence="4">Lipoprotein</fullName>
    </recommendedName>
</protein>